<dbReference type="SUPFAM" id="SSF46785">
    <property type="entry name" value="Winged helix' DNA-binding domain"/>
    <property type="match status" value="1"/>
</dbReference>
<feature type="compositionally biased region" description="Acidic residues" evidence="2">
    <location>
        <begin position="8"/>
        <end position="21"/>
    </location>
</feature>
<dbReference type="SUPFAM" id="SSF55920">
    <property type="entry name" value="Creatinase/aminopeptidase"/>
    <property type="match status" value="1"/>
</dbReference>
<name>A0ABD3LZ35_9STRA</name>
<organism evidence="4 5">
    <name type="scientific">Discostella pseudostelligera</name>
    <dbReference type="NCBI Taxonomy" id="259834"/>
    <lineage>
        <taxon>Eukaryota</taxon>
        <taxon>Sar</taxon>
        <taxon>Stramenopiles</taxon>
        <taxon>Ochrophyta</taxon>
        <taxon>Bacillariophyta</taxon>
        <taxon>Coscinodiscophyceae</taxon>
        <taxon>Thalassiosirophycidae</taxon>
        <taxon>Stephanodiscales</taxon>
        <taxon>Stephanodiscaceae</taxon>
        <taxon>Discostella</taxon>
    </lineage>
</organism>
<dbReference type="Gene3D" id="3.90.230.10">
    <property type="entry name" value="Creatinase/methionine aminopeptidase superfamily"/>
    <property type="match status" value="1"/>
</dbReference>
<dbReference type="PANTHER" id="PTHR10804:SF11">
    <property type="entry name" value="PROLIFERATION-ASSOCIATED PROTEIN 2G4"/>
    <property type="match status" value="1"/>
</dbReference>
<dbReference type="InterPro" id="IPR047113">
    <property type="entry name" value="PA2G4/ARX1"/>
</dbReference>
<evidence type="ECO:0000256" key="1">
    <source>
        <dbReference type="ARBA" id="ARBA00007319"/>
    </source>
</evidence>
<feature type="compositionally biased region" description="Acidic residues" evidence="2">
    <location>
        <begin position="29"/>
        <end position="38"/>
    </location>
</feature>
<comment type="caution">
    <text evidence="4">The sequence shown here is derived from an EMBL/GenBank/DDBJ whole genome shotgun (WGS) entry which is preliminary data.</text>
</comment>
<feature type="domain" description="Peptidase M24" evidence="3">
    <location>
        <begin position="48"/>
        <end position="228"/>
    </location>
</feature>
<sequence length="424" mass="45673">MAPARNEAEEEESSDEDDDEMEVTKNEAGEDGEEEECTDLSNSDVCTKYREASTIVNMALKEVISKCVVGTSVLELCKFGASIIDASASKLYTKKKSDGKMVEKGVAFPVCVSVNDIICNLSPLASEELEPLKAGDIVKLDLGCHIDGYIAVAAHTLIVSEDPAGGEPTPESVDPSMGNVAVAAYTAMLAAAASITAGASNVSVTEAVKRVADAYGVRALASVRMHQMKRFVIDGVKEVALREPTAEELEAGEEKASPCTFEQGEVYAVDVAMSTGEGRPRPSNLRTTVFRRNAEANYRLKIKNSRALLSEVDKRFPALPFTLADFDDERGARMGVTECLAHGLLTPYPVLHEQRDAYVAHFKCTVLLLPSGSVRVTGLELPTYFKTDKTPDEETAKLLAEVEELAAKKAKKKASKKKKKKAAA</sequence>
<dbReference type="PANTHER" id="PTHR10804">
    <property type="entry name" value="PROTEASE FAMILY M24 METHIONYL AMINOPEPTIDASE, AMINOPEPTIDASE P"/>
    <property type="match status" value="1"/>
</dbReference>
<accession>A0ABD3LZ35</accession>
<gene>
    <name evidence="4" type="ORF">ACHAWU_007020</name>
</gene>
<dbReference type="Gene3D" id="1.10.10.10">
    <property type="entry name" value="Winged helix-like DNA-binding domain superfamily/Winged helix DNA-binding domain"/>
    <property type="match status" value="1"/>
</dbReference>
<evidence type="ECO:0000313" key="5">
    <source>
        <dbReference type="Proteomes" id="UP001530293"/>
    </source>
</evidence>
<dbReference type="InterPro" id="IPR000994">
    <property type="entry name" value="Pept_M24"/>
</dbReference>
<comment type="similarity">
    <text evidence="1">Belongs to the peptidase M24 family.</text>
</comment>
<evidence type="ECO:0000313" key="4">
    <source>
        <dbReference type="EMBL" id="KAL3756993.1"/>
    </source>
</evidence>
<dbReference type="EMBL" id="JALLBG020000280">
    <property type="protein sequence ID" value="KAL3756993.1"/>
    <property type="molecule type" value="Genomic_DNA"/>
</dbReference>
<keyword evidence="5" id="KW-1185">Reference proteome</keyword>
<dbReference type="InterPro" id="IPR036005">
    <property type="entry name" value="Creatinase/aminopeptidase-like"/>
</dbReference>
<evidence type="ECO:0000256" key="2">
    <source>
        <dbReference type="SAM" id="MobiDB-lite"/>
    </source>
</evidence>
<dbReference type="AlphaFoldDB" id="A0ABD3LZ35"/>
<proteinExistence type="inferred from homology"/>
<evidence type="ECO:0000259" key="3">
    <source>
        <dbReference type="Pfam" id="PF00557"/>
    </source>
</evidence>
<dbReference type="Pfam" id="PF00557">
    <property type="entry name" value="Peptidase_M24"/>
    <property type="match status" value="1"/>
</dbReference>
<dbReference type="InterPro" id="IPR036390">
    <property type="entry name" value="WH_DNA-bd_sf"/>
</dbReference>
<dbReference type="Proteomes" id="UP001530293">
    <property type="component" value="Unassembled WGS sequence"/>
</dbReference>
<dbReference type="InterPro" id="IPR036388">
    <property type="entry name" value="WH-like_DNA-bd_sf"/>
</dbReference>
<dbReference type="FunFam" id="1.10.10.10:FF:000029">
    <property type="entry name" value="Proliferation-associated 2G4, a"/>
    <property type="match status" value="1"/>
</dbReference>
<protein>
    <recommendedName>
        <fullName evidence="3">Peptidase M24 domain-containing protein</fullName>
    </recommendedName>
</protein>
<dbReference type="CDD" id="cd01089">
    <property type="entry name" value="PA2G4-like"/>
    <property type="match status" value="1"/>
</dbReference>
<reference evidence="4 5" key="1">
    <citation type="submission" date="2024-10" db="EMBL/GenBank/DDBJ databases">
        <title>Updated reference genomes for cyclostephanoid diatoms.</title>
        <authorList>
            <person name="Roberts W.R."/>
            <person name="Alverson A.J."/>
        </authorList>
    </citation>
    <scope>NUCLEOTIDE SEQUENCE [LARGE SCALE GENOMIC DNA]</scope>
    <source>
        <strain evidence="4 5">AJA232-27</strain>
    </source>
</reference>
<feature type="region of interest" description="Disordered" evidence="2">
    <location>
        <begin position="1"/>
        <end position="40"/>
    </location>
</feature>